<accession>A0A146LIC1</accession>
<dbReference type="SMART" id="SM00950">
    <property type="entry name" value="Piwi"/>
    <property type="match status" value="1"/>
</dbReference>
<protein>
    <submittedName>
        <fullName evidence="11">Piwi-like protein 1</fullName>
    </submittedName>
</protein>
<dbReference type="InterPro" id="IPR036085">
    <property type="entry name" value="PAZ_dom_sf"/>
</dbReference>
<dbReference type="SUPFAM" id="SSF53098">
    <property type="entry name" value="Ribonuclease H-like"/>
    <property type="match status" value="1"/>
</dbReference>
<evidence type="ECO:0000256" key="1">
    <source>
        <dbReference type="ARBA" id="ARBA00004496"/>
    </source>
</evidence>
<dbReference type="InterPro" id="IPR036397">
    <property type="entry name" value="RNaseH_sf"/>
</dbReference>
<feature type="compositionally biased region" description="Pro residues" evidence="8">
    <location>
        <begin position="26"/>
        <end position="41"/>
    </location>
</feature>
<dbReference type="Gene3D" id="3.30.420.10">
    <property type="entry name" value="Ribonuclease H-like superfamily/Ribonuclease H"/>
    <property type="match status" value="1"/>
</dbReference>
<keyword evidence="5" id="KW-0694">RNA-binding</keyword>
<evidence type="ECO:0000256" key="3">
    <source>
        <dbReference type="ARBA" id="ARBA00022490"/>
    </source>
</evidence>
<dbReference type="Gene3D" id="3.40.50.2300">
    <property type="match status" value="1"/>
</dbReference>
<dbReference type="Pfam" id="PF02171">
    <property type="entry name" value="Piwi"/>
    <property type="match status" value="1"/>
</dbReference>
<evidence type="ECO:0000256" key="8">
    <source>
        <dbReference type="SAM" id="MobiDB-lite"/>
    </source>
</evidence>
<organism evidence="11">
    <name type="scientific">Lygus hesperus</name>
    <name type="common">Western plant bug</name>
    <dbReference type="NCBI Taxonomy" id="30085"/>
    <lineage>
        <taxon>Eukaryota</taxon>
        <taxon>Metazoa</taxon>
        <taxon>Ecdysozoa</taxon>
        <taxon>Arthropoda</taxon>
        <taxon>Hexapoda</taxon>
        <taxon>Insecta</taxon>
        <taxon>Pterygota</taxon>
        <taxon>Neoptera</taxon>
        <taxon>Paraneoptera</taxon>
        <taxon>Hemiptera</taxon>
        <taxon>Heteroptera</taxon>
        <taxon>Panheteroptera</taxon>
        <taxon>Cimicomorpha</taxon>
        <taxon>Miridae</taxon>
        <taxon>Mirini</taxon>
        <taxon>Lygus</taxon>
    </lineage>
</organism>
<keyword evidence="4" id="KW-0221">Differentiation</keyword>
<dbReference type="SMART" id="SM00949">
    <property type="entry name" value="PAZ"/>
    <property type="match status" value="1"/>
</dbReference>
<dbReference type="EMBL" id="GDHC01012032">
    <property type="protein sequence ID" value="JAQ06597.1"/>
    <property type="molecule type" value="Transcribed_RNA"/>
</dbReference>
<feature type="domain" description="PAZ" evidence="9">
    <location>
        <begin position="344"/>
        <end position="457"/>
    </location>
</feature>
<evidence type="ECO:0000256" key="6">
    <source>
        <dbReference type="ARBA" id="ARBA00023158"/>
    </source>
</evidence>
<evidence type="ECO:0000259" key="9">
    <source>
        <dbReference type="PROSITE" id="PS50821"/>
    </source>
</evidence>
<dbReference type="Pfam" id="PF02170">
    <property type="entry name" value="PAZ"/>
    <property type="match status" value="1"/>
</dbReference>
<evidence type="ECO:0000256" key="5">
    <source>
        <dbReference type="ARBA" id="ARBA00022884"/>
    </source>
</evidence>
<evidence type="ECO:0000256" key="7">
    <source>
        <dbReference type="ARBA" id="ARBA00038291"/>
    </source>
</evidence>
<sequence length="929" mass="104060">MAGLGRGGGRGESLRRLLQGVQPTQIPEPPVGEGPAPPEVPTPRAGGRGALLSRLTSLLPQAATAAQGGAGDASPPKPVGMGRARLFGLTTPSGSARKPLEPQQLLSPPREREASKVGDVSRGAQRTAMTHHRSSSSDSNETSPGKDLSKLKISERPDSEEHEEPPVIMTGFSGNPMNVAVNYIRIRTQPGKGIYQYDVKFKPEIDSRNLRFSLLKQLVETIGDTKSFDGAILYLPKKLPDEVTYGKTIMPADKTEVRVKITFVKEIRMGHPLAIHLYNVLFRRIMNILGLALHGRHFFDPMGAKPIPEHKLEVWPGFVTAIQEFEDGVMLCCDASHRVLRKQTVSELMTDLVNLARGADSWKQEFTNLMISQQVLTKYNNKVYRVDDIDFESSPMNTFPMRNGDEITYVDYYKRHYDVDIIDKGQPLLKSKVKAKVKGQEMSQIVDLIPELCYLSGITDTMRADFKVMKSIAQHTMIAPSLRQKALMKFLRNINENKEVRSLLDSWGLHLEDTNLTLPARCLAPEDIYFGRNTMSSGSFACDWTRGATNNPMLSVVDLESWYIICTKRDEKIAEDFVSMCSNVSSKIGIQVKKPTIWTIPNDNTQCYIQQLQRLKSLQVQIVVVILPIARADKYAAVKKMCCIEFPIPSQVIITKTIRSPDKLRSVTQKIVLQMNCKLGGTLWSVKIPMKNTMVVGLDTYHDASQRSSSVGAIVASMNPQMSRWYSRIYKQGVGIELIDGLRDALRTCVVKYREVNNVLPDQIFIYRDGVGDGQIAVCVDHEVPQLIAACQHVSPNYIPKFLVVVVQKRISTRFYTQQGNADYINPPPGSVLDHSVTRRDMFDFFLVSQNVRQGTVAPTHYIVAHNTTNMDPDKIQRFSYKLTHLYYNWCGTVRVPAPCQYAHKLASLVGDSIHKEADESLADKLYYL</sequence>
<reference evidence="11" key="1">
    <citation type="journal article" date="2016" name="Gigascience">
        <title>De novo construction of an expanded transcriptome assembly for the western tarnished plant bug, Lygus hesperus.</title>
        <authorList>
            <person name="Tassone E.E."/>
            <person name="Geib S.M."/>
            <person name="Hall B."/>
            <person name="Fabrick J.A."/>
            <person name="Brent C.S."/>
            <person name="Hull J.J."/>
        </authorList>
    </citation>
    <scope>NUCLEOTIDE SEQUENCE</scope>
</reference>
<dbReference type="PROSITE" id="PS50822">
    <property type="entry name" value="PIWI"/>
    <property type="match status" value="1"/>
</dbReference>
<dbReference type="GO" id="GO:0005737">
    <property type="term" value="C:cytoplasm"/>
    <property type="evidence" value="ECO:0007669"/>
    <property type="project" value="UniProtKB-SubCell"/>
</dbReference>
<comment type="similarity">
    <text evidence="7">Belongs to the argonaute family. Piwi subfamily.</text>
</comment>
<evidence type="ECO:0000256" key="2">
    <source>
        <dbReference type="ARBA" id="ARBA00022473"/>
    </source>
</evidence>
<dbReference type="Gene3D" id="2.170.260.10">
    <property type="entry name" value="paz domain"/>
    <property type="match status" value="1"/>
</dbReference>
<evidence type="ECO:0000313" key="11">
    <source>
        <dbReference type="EMBL" id="JAQ06597.1"/>
    </source>
</evidence>
<dbReference type="PANTHER" id="PTHR22891">
    <property type="entry name" value="EUKARYOTIC TRANSLATION INITIATION FACTOR 2C"/>
    <property type="match status" value="1"/>
</dbReference>
<dbReference type="InterPro" id="IPR012337">
    <property type="entry name" value="RNaseH-like_sf"/>
</dbReference>
<dbReference type="SUPFAM" id="SSF101690">
    <property type="entry name" value="PAZ domain"/>
    <property type="match status" value="1"/>
</dbReference>
<keyword evidence="2" id="KW-0217">Developmental protein</keyword>
<gene>
    <name evidence="11" type="primary">PIWIL1_1</name>
    <name evidence="11" type="ORF">g.54409</name>
</gene>
<dbReference type="CDD" id="cd04658">
    <property type="entry name" value="Piwi_piwi-like_Euk"/>
    <property type="match status" value="1"/>
</dbReference>
<dbReference type="FunFam" id="2.170.260.10:FF:000003">
    <property type="entry name" value="Piwi-like RNA-mediated gene silencing 2"/>
    <property type="match status" value="1"/>
</dbReference>
<keyword evidence="3" id="KW-0963">Cytoplasm</keyword>
<dbReference type="AlphaFoldDB" id="A0A146LIC1"/>
<feature type="domain" description="Piwi" evidence="10">
    <location>
        <begin position="622"/>
        <end position="915"/>
    </location>
</feature>
<name>A0A146LIC1_LYGHE</name>
<keyword evidence="6" id="KW-0943">RNA-mediated gene silencing</keyword>
<evidence type="ECO:0000256" key="4">
    <source>
        <dbReference type="ARBA" id="ARBA00022782"/>
    </source>
</evidence>
<dbReference type="CDD" id="cd02845">
    <property type="entry name" value="PAZ_piwi_like"/>
    <property type="match status" value="1"/>
</dbReference>
<dbReference type="Pfam" id="PF23278">
    <property type="entry name" value="Piwi_N"/>
    <property type="match status" value="1"/>
</dbReference>
<feature type="region of interest" description="Disordered" evidence="8">
    <location>
        <begin position="1"/>
        <end position="171"/>
    </location>
</feature>
<feature type="compositionally biased region" description="Basic and acidic residues" evidence="8">
    <location>
        <begin position="147"/>
        <end position="159"/>
    </location>
</feature>
<dbReference type="PROSITE" id="PS50821">
    <property type="entry name" value="PAZ"/>
    <property type="match status" value="1"/>
</dbReference>
<dbReference type="InterPro" id="IPR003165">
    <property type="entry name" value="Piwi"/>
</dbReference>
<dbReference type="GO" id="GO:0140965">
    <property type="term" value="P:secondary piRNA processing"/>
    <property type="evidence" value="ECO:0007669"/>
    <property type="project" value="UniProtKB-ARBA"/>
</dbReference>
<dbReference type="GO" id="GO:0030154">
    <property type="term" value="P:cell differentiation"/>
    <property type="evidence" value="ECO:0007669"/>
    <property type="project" value="UniProtKB-KW"/>
</dbReference>
<dbReference type="GO" id="GO:0003723">
    <property type="term" value="F:RNA binding"/>
    <property type="evidence" value="ECO:0007669"/>
    <property type="project" value="UniProtKB-KW"/>
</dbReference>
<comment type="subcellular location">
    <subcellularLocation>
        <location evidence="1">Cytoplasm</location>
    </subcellularLocation>
</comment>
<dbReference type="FunFam" id="3.30.420.10:FF:000014">
    <property type="entry name" value="Piwi-like RNA-mediated gene silencing 1"/>
    <property type="match status" value="1"/>
</dbReference>
<feature type="compositionally biased region" description="Gly residues" evidence="8">
    <location>
        <begin position="1"/>
        <end position="11"/>
    </location>
</feature>
<proteinExistence type="inferred from homology"/>
<dbReference type="InterPro" id="IPR003100">
    <property type="entry name" value="PAZ_dom"/>
</dbReference>
<evidence type="ECO:0000259" key="10">
    <source>
        <dbReference type="PROSITE" id="PS50822"/>
    </source>
</evidence>